<protein>
    <submittedName>
        <fullName evidence="5">ABC transporter ATP-binding protein</fullName>
    </submittedName>
</protein>
<keyword evidence="4 5" id="KW-0067">ATP-binding</keyword>
<dbReference type="SUPFAM" id="SSF52540">
    <property type="entry name" value="P-loop containing nucleoside triphosphate hydrolases"/>
    <property type="match status" value="1"/>
</dbReference>
<dbReference type="InterPro" id="IPR003439">
    <property type="entry name" value="ABC_transporter-like_ATP-bd"/>
</dbReference>
<evidence type="ECO:0000256" key="4">
    <source>
        <dbReference type="ARBA" id="ARBA00022840"/>
    </source>
</evidence>
<comment type="similarity">
    <text evidence="1">Belongs to the ABC transporter superfamily.</text>
</comment>
<dbReference type="PANTHER" id="PTHR43335">
    <property type="entry name" value="ABC TRANSPORTER, ATP-BINDING PROTEIN"/>
    <property type="match status" value="1"/>
</dbReference>
<dbReference type="OrthoDB" id="9804819at2"/>
<dbReference type="GO" id="GO:0005524">
    <property type="term" value="F:ATP binding"/>
    <property type="evidence" value="ECO:0007669"/>
    <property type="project" value="UniProtKB-KW"/>
</dbReference>
<evidence type="ECO:0000313" key="6">
    <source>
        <dbReference type="Proteomes" id="UP000244754"/>
    </source>
</evidence>
<dbReference type="EMBL" id="CP026948">
    <property type="protein sequence ID" value="AWB84004.1"/>
    <property type="molecule type" value="Genomic_DNA"/>
</dbReference>
<dbReference type="RefSeq" id="WP_108404013.1">
    <property type="nucleotide sequence ID" value="NZ_CP026948.1"/>
</dbReference>
<accession>A0A2S0WE53</accession>
<dbReference type="GO" id="GO:0016887">
    <property type="term" value="F:ATP hydrolysis activity"/>
    <property type="evidence" value="ECO:0007669"/>
    <property type="project" value="InterPro"/>
</dbReference>
<sequence>MLIETHTLSKVYRTRGRTIEALKDVSVRFPAGVTALIGSNGSGKSTLMRILCTIESASRGSFRLNGNVIEGKARALYRLRIGYVPQDVRFVSTMSCKDVLAYAGWVAGLDRKRYLTRIPEVLELVDLPDAVNARIGSLSGGQNRRIGIAAALMHEPEILFLDEPTAGLDPQARIEVRKILNQVASTATVVFSTHLADDVATLAQRVIAMNAGRAAYEGSWNELVEAAMQSQDADLTHDDLELALTHVANTSADKGSAS</sequence>
<keyword evidence="3" id="KW-0547">Nucleotide-binding</keyword>
<organism evidence="5 6">
    <name type="scientific">Corynebacterium liangguodongii</name>
    <dbReference type="NCBI Taxonomy" id="2079535"/>
    <lineage>
        <taxon>Bacteria</taxon>
        <taxon>Bacillati</taxon>
        <taxon>Actinomycetota</taxon>
        <taxon>Actinomycetes</taxon>
        <taxon>Mycobacteriales</taxon>
        <taxon>Corynebacteriaceae</taxon>
        <taxon>Corynebacterium</taxon>
    </lineage>
</organism>
<proteinExistence type="inferred from homology"/>
<evidence type="ECO:0000256" key="3">
    <source>
        <dbReference type="ARBA" id="ARBA00022741"/>
    </source>
</evidence>
<evidence type="ECO:0000256" key="2">
    <source>
        <dbReference type="ARBA" id="ARBA00022448"/>
    </source>
</evidence>
<dbReference type="InterPro" id="IPR003593">
    <property type="entry name" value="AAA+_ATPase"/>
</dbReference>
<keyword evidence="2" id="KW-0813">Transport</keyword>
<dbReference type="Gene3D" id="3.40.50.300">
    <property type="entry name" value="P-loop containing nucleotide triphosphate hydrolases"/>
    <property type="match status" value="1"/>
</dbReference>
<dbReference type="PROSITE" id="PS50893">
    <property type="entry name" value="ABC_TRANSPORTER_2"/>
    <property type="match status" value="1"/>
</dbReference>
<gene>
    <name evidence="5" type="ORF">C3E79_05530</name>
</gene>
<dbReference type="AlphaFoldDB" id="A0A2S0WE53"/>
<reference evidence="6" key="1">
    <citation type="submission" date="2018-01" db="EMBL/GenBank/DDBJ databases">
        <authorList>
            <person name="Li J."/>
        </authorList>
    </citation>
    <scope>NUCLEOTIDE SEQUENCE [LARGE SCALE GENOMIC DNA]</scope>
    <source>
        <strain evidence="6">2184</strain>
    </source>
</reference>
<name>A0A2S0WE53_9CORY</name>
<dbReference type="SMART" id="SM00382">
    <property type="entry name" value="AAA"/>
    <property type="match status" value="1"/>
</dbReference>
<dbReference type="InterPro" id="IPR027417">
    <property type="entry name" value="P-loop_NTPase"/>
</dbReference>
<keyword evidence="6" id="KW-1185">Reference proteome</keyword>
<dbReference type="Proteomes" id="UP000244754">
    <property type="component" value="Chromosome"/>
</dbReference>
<dbReference type="KEGG" id="clia:C3E79_05530"/>
<evidence type="ECO:0000256" key="1">
    <source>
        <dbReference type="ARBA" id="ARBA00005417"/>
    </source>
</evidence>
<dbReference type="PANTHER" id="PTHR43335:SF2">
    <property type="entry name" value="ABC TRANSPORTER, ATP-BINDING PROTEIN"/>
    <property type="match status" value="1"/>
</dbReference>
<dbReference type="Pfam" id="PF00005">
    <property type="entry name" value="ABC_tran"/>
    <property type="match status" value="1"/>
</dbReference>
<evidence type="ECO:0000313" key="5">
    <source>
        <dbReference type="EMBL" id="AWB84004.1"/>
    </source>
</evidence>